<proteinExistence type="predicted"/>
<sequence length="446" mass="48134">MLDQSRKQAVVVGGGMAGLLAAAAFLRNGIDVTLLERDENETRGEARRGVPQGRHPHLLLAGGLLALRHLFPKIDTDLIAAGGLDYSSSRDMQIEIPGIATLPRIDFGMRSIAVRRPALEAVVSARLAEHPNFIRRSKSKAVRVRTNAARDAVAGVESIDEEGSARFEPADFVVDASGRGTLILSCLDQIGRSAPREEVVTVDIGYTSVVATIPIAHAPDFTCLALNSVKDSGRAGYMFRLSQDQWHIALVGRGADQPPATIEEFSPYTHTLGSTTIADALSRATKFEELARFRFPANVRRHFGANGEVPNGLFPIGDSYCRFNPVVGQGMSVAAHEALILSEMLASTETSHGQRVTDRYIAACRPVIDRAWSASAIPDFAYATTTGEPPVDLDTVLSQSMDRLRTALQDRSALLGLYKARHLVDLLPEKIQATASFSVPADSDGR</sequence>
<dbReference type="InterPro" id="IPR002938">
    <property type="entry name" value="FAD-bd"/>
</dbReference>
<dbReference type="EMBL" id="JBHUGS010000003">
    <property type="protein sequence ID" value="MFD1951568.1"/>
    <property type="molecule type" value="Genomic_DNA"/>
</dbReference>
<dbReference type="Gene3D" id="3.50.50.60">
    <property type="entry name" value="FAD/NAD(P)-binding domain"/>
    <property type="match status" value="1"/>
</dbReference>
<dbReference type="PANTHER" id="PTHR43747:SF1">
    <property type="entry name" value="SLR1998 PROTEIN"/>
    <property type="match status" value="1"/>
</dbReference>
<keyword evidence="3" id="KW-1185">Reference proteome</keyword>
<dbReference type="PANTHER" id="PTHR43747">
    <property type="entry name" value="FAD-BINDING PROTEIN"/>
    <property type="match status" value="1"/>
</dbReference>
<gene>
    <name evidence="2" type="ORF">ACFSGX_12410</name>
</gene>
<feature type="domain" description="FAD-binding" evidence="1">
    <location>
        <begin position="8"/>
        <end position="371"/>
    </location>
</feature>
<comment type="caution">
    <text evidence="2">The sequence shown here is derived from an EMBL/GenBank/DDBJ whole genome shotgun (WGS) entry which is preliminary data.</text>
</comment>
<organism evidence="2 3">
    <name type="scientific">Sphingomonas arantia</name>
    <dbReference type="NCBI Taxonomy" id="1460676"/>
    <lineage>
        <taxon>Bacteria</taxon>
        <taxon>Pseudomonadati</taxon>
        <taxon>Pseudomonadota</taxon>
        <taxon>Alphaproteobacteria</taxon>
        <taxon>Sphingomonadales</taxon>
        <taxon>Sphingomonadaceae</taxon>
        <taxon>Sphingomonas</taxon>
    </lineage>
</organism>
<dbReference type="InterPro" id="IPR050816">
    <property type="entry name" value="Flavin-dep_Halogenase_NPB"/>
</dbReference>
<dbReference type="InterPro" id="IPR036188">
    <property type="entry name" value="FAD/NAD-bd_sf"/>
</dbReference>
<dbReference type="GO" id="GO:0004497">
    <property type="term" value="F:monooxygenase activity"/>
    <property type="evidence" value="ECO:0007669"/>
    <property type="project" value="UniProtKB-KW"/>
</dbReference>
<evidence type="ECO:0000313" key="3">
    <source>
        <dbReference type="Proteomes" id="UP001597400"/>
    </source>
</evidence>
<reference evidence="3" key="1">
    <citation type="journal article" date="2019" name="Int. J. Syst. Evol. Microbiol.">
        <title>The Global Catalogue of Microorganisms (GCM) 10K type strain sequencing project: providing services to taxonomists for standard genome sequencing and annotation.</title>
        <authorList>
            <consortium name="The Broad Institute Genomics Platform"/>
            <consortium name="The Broad Institute Genome Sequencing Center for Infectious Disease"/>
            <person name="Wu L."/>
            <person name="Ma J."/>
        </authorList>
    </citation>
    <scope>NUCLEOTIDE SEQUENCE [LARGE SCALE GENOMIC DNA]</scope>
    <source>
        <strain evidence="3">CGMCC 1.12702</strain>
    </source>
</reference>
<keyword evidence="2" id="KW-0503">Monooxygenase</keyword>
<keyword evidence="2" id="KW-0560">Oxidoreductase</keyword>
<evidence type="ECO:0000313" key="2">
    <source>
        <dbReference type="EMBL" id="MFD1951568.1"/>
    </source>
</evidence>
<evidence type="ECO:0000259" key="1">
    <source>
        <dbReference type="Pfam" id="PF01494"/>
    </source>
</evidence>
<dbReference type="Proteomes" id="UP001597400">
    <property type="component" value="Unassembled WGS sequence"/>
</dbReference>
<dbReference type="PRINTS" id="PR00420">
    <property type="entry name" value="RNGMNOXGNASE"/>
</dbReference>
<dbReference type="Pfam" id="PF01494">
    <property type="entry name" value="FAD_binding_3"/>
    <property type="match status" value="1"/>
</dbReference>
<name>A0ABW4TYK2_9SPHN</name>
<accession>A0ABW4TYK2</accession>
<protein>
    <submittedName>
        <fullName evidence="2">FAD-dependent monooxygenase</fullName>
    </submittedName>
</protein>
<dbReference type="SUPFAM" id="SSF51905">
    <property type="entry name" value="FAD/NAD(P)-binding domain"/>
    <property type="match status" value="1"/>
</dbReference>
<dbReference type="RefSeq" id="WP_380930333.1">
    <property type="nucleotide sequence ID" value="NZ_JBHUGS010000003.1"/>
</dbReference>